<dbReference type="PROSITE" id="PS50132">
    <property type="entry name" value="RGS"/>
    <property type="match status" value="1"/>
</dbReference>
<keyword evidence="1" id="KW-0812">Transmembrane</keyword>
<dbReference type="InterPro" id="IPR036305">
    <property type="entry name" value="RGS_sf"/>
</dbReference>
<keyword evidence="4" id="KW-1185">Reference proteome</keyword>
<dbReference type="PANTHER" id="PTHR10845:SF192">
    <property type="entry name" value="DOUBLE HIT, ISOFORM B"/>
    <property type="match status" value="1"/>
</dbReference>
<reference evidence="3 4" key="1">
    <citation type="submission" date="2015-02" db="EMBL/GenBank/DDBJ databases">
        <authorList>
            <person name="Chooi Y.-H."/>
        </authorList>
    </citation>
    <scope>NUCLEOTIDE SEQUENCE [LARGE SCALE GENOMIC DNA]</scope>
    <source>
        <strain evidence="3">E3</strain>
    </source>
</reference>
<dbReference type="InterPro" id="IPR016137">
    <property type="entry name" value="RGS"/>
</dbReference>
<feature type="transmembrane region" description="Helical" evidence="1">
    <location>
        <begin position="12"/>
        <end position="32"/>
    </location>
</feature>
<keyword evidence="1" id="KW-0472">Membrane</keyword>
<proteinExistence type="predicted"/>
<feature type="transmembrane region" description="Helical" evidence="1">
    <location>
        <begin position="209"/>
        <end position="227"/>
    </location>
</feature>
<evidence type="ECO:0000259" key="2">
    <source>
        <dbReference type="PROSITE" id="PS50132"/>
    </source>
</evidence>
<evidence type="ECO:0000313" key="3">
    <source>
        <dbReference type="EMBL" id="CEO94288.1"/>
    </source>
</evidence>
<dbReference type="CDD" id="cd07440">
    <property type="entry name" value="RGS"/>
    <property type="match status" value="1"/>
</dbReference>
<name>A0A0G4IGH2_PLABS</name>
<protein>
    <recommendedName>
        <fullName evidence="2">RGS domain-containing protein</fullName>
    </recommendedName>
</protein>
<evidence type="ECO:0000256" key="1">
    <source>
        <dbReference type="SAM" id="Phobius"/>
    </source>
</evidence>
<accession>A0A0G4IGH2</accession>
<dbReference type="PANTHER" id="PTHR10845">
    <property type="entry name" value="REGULATOR OF G PROTEIN SIGNALING"/>
    <property type="match status" value="1"/>
</dbReference>
<dbReference type="Gene3D" id="1.10.167.10">
    <property type="entry name" value="Regulator of G-protein Signalling 4, domain 2"/>
    <property type="match status" value="1"/>
</dbReference>
<dbReference type="AlphaFoldDB" id="A0A0G4IGH2"/>
<sequence>MMAVLDAGAVFSIVWLAVFLPPLVVGTVWFWLRKDLQPIKARSPKQLVFGNVVFIVFMVVLCMQRVFWKTYPCVLNLWQGYLGLIAIGNIYAVRAWMLYCAYTVTQLQIHQDDSSANDAVQRLRRYLSSEFIIKRVLLASLPLLIAPAAATVTVPHLVNGVGNCDRGFADYVLAAFFGAYLALFLWIAYKLQDVFDGFGIKAELKTVGWTGLVSLPTWMFFNTVHVLKDFNQNVFPISTFGILIAIIIAFVRGTVWPLHRSYVLNATKRAGSERDLPTDRDSRSPDALAGKTVSTLTCLRDVLSSDIGIDAFRTFCASVHEEFAAENILFYEAVDMYRASSSKTAYATMAEVELGLHLGEIRNRARLLYQKYLAPDAPLEINLSFEVLQRTLRMLVAMRVISADEARAQRASPSGLSMSDTSHLIDQRSSVFTLSPSLATSVGLRPTPVVENGTAPTTAESVRAEIDNLLRVFNLAQSAIFSLMETDTYARFTFSVQYRQLMAKLHVRNEQNQLLKEINVL</sequence>
<gene>
    <name evidence="3" type="ORF">PBRA_000073</name>
</gene>
<feature type="transmembrane region" description="Helical" evidence="1">
    <location>
        <begin position="80"/>
        <end position="102"/>
    </location>
</feature>
<keyword evidence="1" id="KW-1133">Transmembrane helix</keyword>
<feature type="transmembrane region" description="Helical" evidence="1">
    <location>
        <begin position="171"/>
        <end position="189"/>
    </location>
</feature>
<dbReference type="InterPro" id="IPR044926">
    <property type="entry name" value="RGS_subdomain_2"/>
</dbReference>
<feature type="transmembrane region" description="Helical" evidence="1">
    <location>
        <begin position="132"/>
        <end position="151"/>
    </location>
</feature>
<dbReference type="SMART" id="SM00315">
    <property type="entry name" value="RGS"/>
    <property type="match status" value="1"/>
</dbReference>
<dbReference type="Pfam" id="PF00615">
    <property type="entry name" value="RGS"/>
    <property type="match status" value="1"/>
</dbReference>
<evidence type="ECO:0000313" key="4">
    <source>
        <dbReference type="Proteomes" id="UP000039324"/>
    </source>
</evidence>
<dbReference type="OrthoDB" id="196547at2759"/>
<feature type="domain" description="RGS" evidence="2">
    <location>
        <begin position="298"/>
        <end position="502"/>
    </location>
</feature>
<dbReference type="Proteomes" id="UP000039324">
    <property type="component" value="Unassembled WGS sequence"/>
</dbReference>
<dbReference type="SUPFAM" id="SSF48097">
    <property type="entry name" value="Regulator of G-protein signaling, RGS"/>
    <property type="match status" value="1"/>
</dbReference>
<dbReference type="EMBL" id="CDSF01000001">
    <property type="protein sequence ID" value="CEO94288.1"/>
    <property type="molecule type" value="Genomic_DNA"/>
</dbReference>
<organism evidence="3 4">
    <name type="scientific">Plasmodiophora brassicae</name>
    <name type="common">Clubroot disease agent</name>
    <dbReference type="NCBI Taxonomy" id="37360"/>
    <lineage>
        <taxon>Eukaryota</taxon>
        <taxon>Sar</taxon>
        <taxon>Rhizaria</taxon>
        <taxon>Endomyxa</taxon>
        <taxon>Phytomyxea</taxon>
        <taxon>Plasmodiophorida</taxon>
        <taxon>Plasmodiophoridae</taxon>
        <taxon>Plasmodiophora</taxon>
    </lineage>
</organism>
<feature type="transmembrane region" description="Helical" evidence="1">
    <location>
        <begin position="48"/>
        <end position="68"/>
    </location>
</feature>
<feature type="transmembrane region" description="Helical" evidence="1">
    <location>
        <begin position="233"/>
        <end position="251"/>
    </location>
</feature>